<gene>
    <name evidence="6" type="ORF">B0A62_10860</name>
    <name evidence="5" type="ORF">IW20_18205</name>
</gene>
<proteinExistence type="predicted"/>
<dbReference type="Pfam" id="PF12833">
    <property type="entry name" value="HTH_18"/>
    <property type="match status" value="1"/>
</dbReference>
<protein>
    <submittedName>
        <fullName evidence="6">AraC family transcriptional regulator</fullName>
    </submittedName>
</protein>
<dbReference type="Proteomes" id="UP000198424">
    <property type="component" value="Unassembled WGS sequence"/>
</dbReference>
<reference evidence="5 7" key="1">
    <citation type="submission" date="2014-07" db="EMBL/GenBank/DDBJ databases">
        <title>Genome of Flavobacterium hydatis DSM 2063.</title>
        <authorList>
            <person name="Pipes S.E."/>
            <person name="Stropko S.J."/>
            <person name="Newman J.D."/>
        </authorList>
    </citation>
    <scope>NUCLEOTIDE SEQUENCE [LARGE SCALE GENOMIC DNA]</scope>
    <source>
        <strain evidence="5 7">DSM 2063</strain>
    </source>
</reference>
<feature type="domain" description="HTH araC/xylS-type" evidence="4">
    <location>
        <begin position="186"/>
        <end position="284"/>
    </location>
</feature>
<dbReference type="eggNOG" id="COG2207">
    <property type="taxonomic scope" value="Bacteria"/>
</dbReference>
<dbReference type="PANTHER" id="PTHR43280">
    <property type="entry name" value="ARAC-FAMILY TRANSCRIPTIONAL REGULATOR"/>
    <property type="match status" value="1"/>
</dbReference>
<dbReference type="RefSeq" id="WP_035625365.1">
    <property type="nucleotide sequence ID" value="NZ_JBEWQG010000028.1"/>
</dbReference>
<dbReference type="PROSITE" id="PS01124">
    <property type="entry name" value="HTH_ARAC_FAMILY_2"/>
    <property type="match status" value="1"/>
</dbReference>
<dbReference type="EMBL" id="MUGY01000010">
    <property type="protein sequence ID" value="OXA94154.1"/>
    <property type="molecule type" value="Genomic_DNA"/>
</dbReference>
<evidence type="ECO:0000256" key="3">
    <source>
        <dbReference type="ARBA" id="ARBA00023163"/>
    </source>
</evidence>
<dbReference type="SUPFAM" id="SSF46689">
    <property type="entry name" value="Homeodomain-like"/>
    <property type="match status" value="1"/>
</dbReference>
<dbReference type="InterPro" id="IPR018060">
    <property type="entry name" value="HTH_AraC"/>
</dbReference>
<dbReference type="InterPro" id="IPR009057">
    <property type="entry name" value="Homeodomain-like_sf"/>
</dbReference>
<evidence type="ECO:0000313" key="5">
    <source>
        <dbReference type="EMBL" id="KFF13227.1"/>
    </source>
</evidence>
<dbReference type="GO" id="GO:0043565">
    <property type="term" value="F:sequence-specific DNA binding"/>
    <property type="evidence" value="ECO:0007669"/>
    <property type="project" value="InterPro"/>
</dbReference>
<organism evidence="5 7">
    <name type="scientific">Flavobacterium hydatis</name>
    <name type="common">Cytophaga aquatilis</name>
    <dbReference type="NCBI Taxonomy" id="991"/>
    <lineage>
        <taxon>Bacteria</taxon>
        <taxon>Pseudomonadati</taxon>
        <taxon>Bacteroidota</taxon>
        <taxon>Flavobacteriia</taxon>
        <taxon>Flavobacteriales</taxon>
        <taxon>Flavobacteriaceae</taxon>
        <taxon>Flavobacterium</taxon>
    </lineage>
</organism>
<evidence type="ECO:0000313" key="8">
    <source>
        <dbReference type="Proteomes" id="UP000198424"/>
    </source>
</evidence>
<comment type="caution">
    <text evidence="5">The sequence shown here is derived from an EMBL/GenBank/DDBJ whole genome shotgun (WGS) entry which is preliminary data.</text>
</comment>
<evidence type="ECO:0000259" key="4">
    <source>
        <dbReference type="PROSITE" id="PS01124"/>
    </source>
</evidence>
<accession>A0A086A963</accession>
<dbReference type="Proteomes" id="UP000028712">
    <property type="component" value="Unassembled WGS sequence"/>
</dbReference>
<dbReference type="Gene3D" id="1.10.10.60">
    <property type="entry name" value="Homeodomain-like"/>
    <property type="match status" value="1"/>
</dbReference>
<keyword evidence="2" id="KW-0238">DNA-binding</keyword>
<evidence type="ECO:0000256" key="2">
    <source>
        <dbReference type="ARBA" id="ARBA00023125"/>
    </source>
</evidence>
<keyword evidence="1" id="KW-0805">Transcription regulation</keyword>
<reference evidence="6 8" key="2">
    <citation type="submission" date="2016-11" db="EMBL/GenBank/DDBJ databases">
        <title>Whole genomes of Flavobacteriaceae.</title>
        <authorList>
            <person name="Stine C."/>
            <person name="Li C."/>
            <person name="Tadesse D."/>
        </authorList>
    </citation>
    <scope>NUCLEOTIDE SEQUENCE [LARGE SCALE GENOMIC DNA]</scope>
    <source>
        <strain evidence="6 8">ATCC 29551</strain>
    </source>
</reference>
<evidence type="ECO:0000256" key="1">
    <source>
        <dbReference type="ARBA" id="ARBA00023015"/>
    </source>
</evidence>
<evidence type="ECO:0000313" key="7">
    <source>
        <dbReference type="Proteomes" id="UP000028712"/>
    </source>
</evidence>
<dbReference type="SMART" id="SM00342">
    <property type="entry name" value="HTH_ARAC"/>
    <property type="match status" value="1"/>
</dbReference>
<dbReference type="AlphaFoldDB" id="A0A086A963"/>
<name>A0A086A963_FLAHY</name>
<dbReference type="PANTHER" id="PTHR43280:SF32">
    <property type="entry name" value="TRANSCRIPTIONAL REGULATORY PROTEIN"/>
    <property type="match status" value="1"/>
</dbReference>
<sequence>MNKILTYSLEHHTSLFTNEENKNEYFYVQIKDHPYISEPYRAESYAIEFLKKGSIIMQTRLTQVVINAPAIITLGPSVIRSFTKNSDEILMDIIFFKPQFFLKNQANVFFLNQYDFFNNSQMHVFSLEKDAKIKFGKIFDLINDALSGDSNNQSSILRSYLYILIFELDNIKQSISGNLNQNPIFEKFKVILGRDFIKERSVAYYADNLNVTRKYLSEVIKKNSGKTASNWIDDFIVLEAKVLLQNKALTINQISEMLNFSNQSVFGKFFKNSTGFSPLEYRKNNG</sequence>
<dbReference type="STRING" id="991.IW20_18205"/>
<dbReference type="GO" id="GO:0003700">
    <property type="term" value="F:DNA-binding transcription factor activity"/>
    <property type="evidence" value="ECO:0007669"/>
    <property type="project" value="InterPro"/>
</dbReference>
<keyword evidence="8" id="KW-1185">Reference proteome</keyword>
<evidence type="ECO:0000313" key="6">
    <source>
        <dbReference type="EMBL" id="OXA94154.1"/>
    </source>
</evidence>
<dbReference type="EMBL" id="JPRM01000029">
    <property type="protein sequence ID" value="KFF13227.1"/>
    <property type="molecule type" value="Genomic_DNA"/>
</dbReference>
<keyword evidence="3" id="KW-0804">Transcription</keyword>
<dbReference type="OrthoDB" id="632644at2"/>